<accession>A0A9P6DJU4</accession>
<gene>
    <name evidence="1" type="ORF">BS47DRAFT_1354760</name>
</gene>
<dbReference type="AlphaFoldDB" id="A0A9P6DJU4"/>
<name>A0A9P6DJU4_9AGAM</name>
<keyword evidence="2" id="KW-1185">Reference proteome</keyword>
<comment type="caution">
    <text evidence="1">The sequence shown here is derived from an EMBL/GenBank/DDBJ whole genome shotgun (WGS) entry which is preliminary data.</text>
</comment>
<reference evidence="1" key="1">
    <citation type="journal article" date="2020" name="Nat. Commun.">
        <title>Large-scale genome sequencing of mycorrhizal fungi provides insights into the early evolution of symbiotic traits.</title>
        <authorList>
            <person name="Miyauchi S."/>
            <person name="Kiss E."/>
            <person name="Kuo A."/>
            <person name="Drula E."/>
            <person name="Kohler A."/>
            <person name="Sanchez-Garcia M."/>
            <person name="Morin E."/>
            <person name="Andreopoulos B."/>
            <person name="Barry K.W."/>
            <person name="Bonito G."/>
            <person name="Buee M."/>
            <person name="Carver A."/>
            <person name="Chen C."/>
            <person name="Cichocki N."/>
            <person name="Clum A."/>
            <person name="Culley D."/>
            <person name="Crous P.W."/>
            <person name="Fauchery L."/>
            <person name="Girlanda M."/>
            <person name="Hayes R.D."/>
            <person name="Keri Z."/>
            <person name="LaButti K."/>
            <person name="Lipzen A."/>
            <person name="Lombard V."/>
            <person name="Magnuson J."/>
            <person name="Maillard F."/>
            <person name="Murat C."/>
            <person name="Nolan M."/>
            <person name="Ohm R.A."/>
            <person name="Pangilinan J."/>
            <person name="Pereira M.F."/>
            <person name="Perotto S."/>
            <person name="Peter M."/>
            <person name="Pfister S."/>
            <person name="Riley R."/>
            <person name="Sitrit Y."/>
            <person name="Stielow J.B."/>
            <person name="Szollosi G."/>
            <person name="Zifcakova L."/>
            <person name="Stursova M."/>
            <person name="Spatafora J.W."/>
            <person name="Tedersoo L."/>
            <person name="Vaario L.M."/>
            <person name="Yamada A."/>
            <person name="Yan M."/>
            <person name="Wang P."/>
            <person name="Xu J."/>
            <person name="Bruns T."/>
            <person name="Baldrian P."/>
            <person name="Vilgalys R."/>
            <person name="Dunand C."/>
            <person name="Henrissat B."/>
            <person name="Grigoriev I.V."/>
            <person name="Hibbett D."/>
            <person name="Nagy L.G."/>
            <person name="Martin F.M."/>
        </authorList>
    </citation>
    <scope>NUCLEOTIDE SEQUENCE</scope>
    <source>
        <strain evidence="1">UP504</strain>
    </source>
</reference>
<dbReference type="EMBL" id="MU129195">
    <property type="protein sequence ID" value="KAF9504787.1"/>
    <property type="molecule type" value="Genomic_DNA"/>
</dbReference>
<dbReference type="Proteomes" id="UP000886523">
    <property type="component" value="Unassembled WGS sequence"/>
</dbReference>
<evidence type="ECO:0000313" key="2">
    <source>
        <dbReference type="Proteomes" id="UP000886523"/>
    </source>
</evidence>
<protein>
    <submittedName>
        <fullName evidence="1">Uncharacterized protein</fullName>
    </submittedName>
</protein>
<organism evidence="1 2">
    <name type="scientific">Hydnum rufescens UP504</name>
    <dbReference type="NCBI Taxonomy" id="1448309"/>
    <lineage>
        <taxon>Eukaryota</taxon>
        <taxon>Fungi</taxon>
        <taxon>Dikarya</taxon>
        <taxon>Basidiomycota</taxon>
        <taxon>Agaricomycotina</taxon>
        <taxon>Agaricomycetes</taxon>
        <taxon>Cantharellales</taxon>
        <taxon>Hydnaceae</taxon>
        <taxon>Hydnum</taxon>
    </lineage>
</organism>
<proteinExistence type="predicted"/>
<sequence>MSIVLQYFIKLDVFGYTDVSGSIDKSAIPTTRLIQLERHTDAWNHLDWVESRIEAPFHYNDFGILCQGIFATFDHHRVYCIQLPHPRRGILLYFPPGPGIGCMMP</sequence>
<dbReference type="OrthoDB" id="2745718at2759"/>
<evidence type="ECO:0000313" key="1">
    <source>
        <dbReference type="EMBL" id="KAF9504787.1"/>
    </source>
</evidence>